<accession>A0A285TEM6</accession>
<organism evidence="1 2">
    <name type="scientific">Ureibacillus xyleni</name>
    <dbReference type="NCBI Taxonomy" id="614648"/>
    <lineage>
        <taxon>Bacteria</taxon>
        <taxon>Bacillati</taxon>
        <taxon>Bacillota</taxon>
        <taxon>Bacilli</taxon>
        <taxon>Bacillales</taxon>
        <taxon>Caryophanaceae</taxon>
        <taxon>Ureibacillus</taxon>
    </lineage>
</organism>
<dbReference type="InterPro" id="IPR036412">
    <property type="entry name" value="HAD-like_sf"/>
</dbReference>
<dbReference type="EMBL" id="OBMQ01000012">
    <property type="protein sequence ID" value="SOC20704.1"/>
    <property type="molecule type" value="Genomic_DNA"/>
</dbReference>
<dbReference type="Proteomes" id="UP000219636">
    <property type="component" value="Unassembled WGS sequence"/>
</dbReference>
<dbReference type="Gene3D" id="3.40.50.1000">
    <property type="entry name" value="HAD superfamily/HAD-like"/>
    <property type="match status" value="1"/>
</dbReference>
<sequence>MLYNFLLPDEYVNTVFEITPEKLSKLGIRGIITDLDNTLIEWDRPHATEEIAAWMEMLREAGIRVIIASNNNEERVRRFAEPLGIPFIYRARKPLGNAYYAALKEIRLKTNEVAMVGDQLLTDIMGANRLSLYTFLVRPVAESDGFVTLFNRFVERRVFNILKRKGIKTWEEQK</sequence>
<dbReference type="NCBIfam" id="TIGR01662">
    <property type="entry name" value="HAD-SF-IIIA"/>
    <property type="match status" value="1"/>
</dbReference>
<dbReference type="InterPro" id="IPR023214">
    <property type="entry name" value="HAD_sf"/>
</dbReference>
<dbReference type="InterPro" id="IPR010021">
    <property type="entry name" value="PGPP1/Gep4"/>
</dbReference>
<name>A0A285TEM6_9BACL</name>
<dbReference type="SUPFAM" id="SSF56784">
    <property type="entry name" value="HAD-like"/>
    <property type="match status" value="1"/>
</dbReference>
<dbReference type="RefSeq" id="WP_237658438.1">
    <property type="nucleotide sequence ID" value="NZ_OBMQ01000012.1"/>
</dbReference>
<reference evidence="2" key="1">
    <citation type="submission" date="2017-08" db="EMBL/GenBank/DDBJ databases">
        <authorList>
            <person name="Varghese N."/>
            <person name="Submissions S."/>
        </authorList>
    </citation>
    <scope>NUCLEOTIDE SEQUENCE [LARGE SCALE GENOMIC DNA]</scope>
    <source>
        <strain evidence="2">JC22</strain>
    </source>
</reference>
<evidence type="ECO:0000313" key="1">
    <source>
        <dbReference type="EMBL" id="SOC20704.1"/>
    </source>
</evidence>
<dbReference type="NCBIfam" id="TIGR01549">
    <property type="entry name" value="HAD-SF-IA-v1"/>
    <property type="match status" value="1"/>
</dbReference>
<keyword evidence="2" id="KW-1185">Reference proteome</keyword>
<dbReference type="Pfam" id="PF00702">
    <property type="entry name" value="Hydrolase"/>
    <property type="match status" value="1"/>
</dbReference>
<gene>
    <name evidence="1" type="ORF">SAMN05880501_11212</name>
</gene>
<dbReference type="CDD" id="cd16416">
    <property type="entry name" value="HAD_BsYqeG-like"/>
    <property type="match status" value="1"/>
</dbReference>
<evidence type="ECO:0008006" key="3">
    <source>
        <dbReference type="Google" id="ProtNLM"/>
    </source>
</evidence>
<dbReference type="InterPro" id="IPR006549">
    <property type="entry name" value="HAD-SF_hydro_IIIA"/>
</dbReference>
<dbReference type="GO" id="GO:0008962">
    <property type="term" value="F:phosphatidylglycerophosphatase activity"/>
    <property type="evidence" value="ECO:0007669"/>
    <property type="project" value="InterPro"/>
</dbReference>
<dbReference type="InterPro" id="IPR006439">
    <property type="entry name" value="HAD-SF_hydro_IA"/>
</dbReference>
<dbReference type="AlphaFoldDB" id="A0A285TEM6"/>
<proteinExistence type="predicted"/>
<protein>
    <recommendedName>
        <fullName evidence="3">YqeG family HAD IIIA-type phosphatase</fullName>
    </recommendedName>
</protein>
<dbReference type="NCBIfam" id="TIGR01668">
    <property type="entry name" value="YqeG_hyp_ppase"/>
    <property type="match status" value="1"/>
</dbReference>
<evidence type="ECO:0000313" key="2">
    <source>
        <dbReference type="Proteomes" id="UP000219636"/>
    </source>
</evidence>